<sequence length="1517" mass="154757">MWRRESEGVKRLKELEGCTARTCARYSFRERLAAAPAACETSSEWQYTRLPLDGALQLEIPIRLSLGATRSGYPDLRIQLLRVRWGEPPVADGPPAFFPLPDSNLQPAHNAGDHGDAWQQLGSLRCSRRAPSAGVRASHLAGADDATATTTRAHGSGGQQRKRHRNAGGDHSPGGATIAGAVSRHLSTAGALVLFSVLHRDAAPALDAGVFTASALAAAGVVASMALGLAADRVAGSSSGGSSNSSSSNRVSGSGPCGQSRGGDGGGAGGGRRRGAAALQAVAAGVSGAAVPAWGFMRRLLLPATALNLLGGAWRALHGPSAALAAAVADLAAVGLCYSALTRQEDTGRIAPGRPRELAWRRAHKAAARRLARHLGDLPPSPPLAPALAVLGRCCIAAGLAVEGVPLCGVVDAFAVAAAAGAGASGAGAGAAGRVAGVGCVGGHAGQRQQRQQQQQQQQQQQLVLALSYRRRRRRCREAEAAEVKAAQSAAQAQPAPAAPAQPGRAGTVGPGAECSGTQAACPTAAPALMSRTMPPQPPGECAGGQKPPSHQNHHNHHNHHHHQQTTASSARRGLPKAGSASSLTAMAAATAAVSPPPPPAPSLIPGSAAASGPAARAAATALVSLVATPATVAAAAAATPGCSGSSIGSSCGARAGGRGAGSTAAISSAAETPLTAPSPASRSGFSTPSGGSTGNAAAATEPLRQQLTSNPPPATAAAAAAAVAAATTTTAPGANTHASTHTSTVHASPSGGGPGGGLVTWDVRSLSPAAAKALLAEEQRQAEALGLPLYGRADHAHTGSSSGSSLTGTGAAGASLPERLGLACRAVYLMAVFLPFLTLGVALLLLSVLIDRRYSQRLQQQRQQQLAAPGTAPEAAAVVAAEQAAAGSAAEAEAEAPPPPHRQHSTSAPLAIACRLLAWRLLLAGCRRSGAAFIKWGQWAATRVDLFPDDFCDTLSNLHDRAPTHSFAFTRKQVERSFGVPLESMFESFQRLPVASGSIAQIHRAVMRGSDGSRLDVAVKVVHPRVALRIRQDFALLRPAAAALGSLRSLRSLSLPETVSQFSATMTAQADLRVEAAHLRRFYANFAAVAAHVTTPRPLPGLVRPEVMVETWESGRSVSYYIRHPHPSLNGRVVCLGLDTYLKMLLQDNFVHTDLHPGNIMVRAVDGEGRPVERPGGPLLHPAATTARTNVTCAGTRAAPGRTDSGGGSSGSTLYSDEQQQQQQQRRREGAAGAGLGDGGGGRGQRGAQQPHGVGGGGQSGAEETGVASGEAGRPRRRWWRWMGWRWWRRGGRLLHGTLSLAQAVYAAVTGGGRGRGRGRGVRALSASAATGHAFPAAVAANANAASHGGAGGGAASSPSPAPEPEAGVQLVLLDFGLAEELSPAVRHHFISFLQHLLRGDGVAAAGHLLRWTARRQACPDPAALTADMVRLAATQCDLGSPQGIDLDKVMKDVLRLARRHGVTIDSCYAALVIAVCVIVGFATSLDPGVNLADPAVPAMLAHALTGRVVGRLYNS</sequence>
<proteinExistence type="predicted"/>
<evidence type="ECO:0000313" key="4">
    <source>
        <dbReference type="EMBL" id="KAG2450555.1"/>
    </source>
</evidence>
<dbReference type="Proteomes" id="UP000613740">
    <property type="component" value="Unassembled WGS sequence"/>
</dbReference>
<keyword evidence="2" id="KW-0472">Membrane</keyword>
<feature type="compositionally biased region" description="Low complexity" evidence="1">
    <location>
        <begin position="141"/>
        <end position="151"/>
    </location>
</feature>
<feature type="region of interest" description="Disordered" evidence="1">
    <location>
        <begin position="639"/>
        <end position="699"/>
    </location>
</feature>
<reference evidence="4" key="1">
    <citation type="journal article" date="2020" name="bioRxiv">
        <title>Comparative genomics of Chlamydomonas.</title>
        <authorList>
            <person name="Craig R.J."/>
            <person name="Hasan A.R."/>
            <person name="Ness R.W."/>
            <person name="Keightley P.D."/>
        </authorList>
    </citation>
    <scope>NUCLEOTIDE SEQUENCE</scope>
    <source>
        <strain evidence="4">CCAP 11/173</strain>
    </source>
</reference>
<feature type="region of interest" description="Disordered" evidence="1">
    <location>
        <begin position="237"/>
        <end position="271"/>
    </location>
</feature>
<dbReference type="PANTHER" id="PTHR45890">
    <property type="entry name" value="AARF DOMAIN CONTAINING KINASE 2 (PREDICTED)"/>
    <property type="match status" value="1"/>
</dbReference>
<feature type="compositionally biased region" description="Gly residues" evidence="1">
    <location>
        <begin position="260"/>
        <end position="270"/>
    </location>
</feature>
<gene>
    <name evidence="4" type="ORF">HYH02_005056</name>
</gene>
<feature type="region of interest" description="Disordered" evidence="1">
    <location>
        <begin position="529"/>
        <end position="583"/>
    </location>
</feature>
<feature type="compositionally biased region" description="Basic residues" evidence="1">
    <location>
        <begin position="552"/>
        <end position="564"/>
    </location>
</feature>
<feature type="region of interest" description="Disordered" evidence="1">
    <location>
        <begin position="487"/>
        <end position="517"/>
    </location>
</feature>
<feature type="compositionally biased region" description="Low complexity" evidence="1">
    <location>
        <begin position="639"/>
        <end position="654"/>
    </location>
</feature>
<dbReference type="InterPro" id="IPR004147">
    <property type="entry name" value="ABC1_dom"/>
</dbReference>
<feature type="compositionally biased region" description="Low complexity" evidence="1">
    <location>
        <begin position="732"/>
        <end position="750"/>
    </location>
</feature>
<feature type="transmembrane region" description="Helical" evidence="2">
    <location>
        <begin position="827"/>
        <end position="851"/>
    </location>
</feature>
<dbReference type="SUPFAM" id="SSF56112">
    <property type="entry name" value="Protein kinase-like (PK-like)"/>
    <property type="match status" value="1"/>
</dbReference>
<feature type="region of interest" description="Disordered" evidence="1">
    <location>
        <begin position="1169"/>
        <end position="1276"/>
    </location>
</feature>
<dbReference type="OrthoDB" id="1290869at2759"/>
<feature type="compositionally biased region" description="Low complexity" evidence="1">
    <location>
        <begin position="662"/>
        <end position="671"/>
    </location>
</feature>
<keyword evidence="2" id="KW-0812">Transmembrane</keyword>
<feature type="region of interest" description="Disordered" evidence="1">
    <location>
        <begin position="732"/>
        <end position="757"/>
    </location>
</feature>
<evidence type="ECO:0000256" key="1">
    <source>
        <dbReference type="SAM" id="MobiDB-lite"/>
    </source>
</evidence>
<feature type="compositionally biased region" description="Gly residues" evidence="1">
    <location>
        <begin position="1233"/>
        <end position="1246"/>
    </location>
</feature>
<dbReference type="InterPro" id="IPR011009">
    <property type="entry name" value="Kinase-like_dom_sf"/>
</dbReference>
<keyword evidence="5" id="KW-1185">Reference proteome</keyword>
<dbReference type="InterPro" id="IPR052402">
    <property type="entry name" value="ADCK_kinase"/>
</dbReference>
<evidence type="ECO:0000256" key="2">
    <source>
        <dbReference type="SAM" id="Phobius"/>
    </source>
</evidence>
<dbReference type="EMBL" id="JAEHOD010000011">
    <property type="protein sequence ID" value="KAG2450555.1"/>
    <property type="molecule type" value="Genomic_DNA"/>
</dbReference>
<accession>A0A835WPX5</accession>
<organism evidence="4 5">
    <name type="scientific">Chlamydomonas schloesseri</name>
    <dbReference type="NCBI Taxonomy" id="2026947"/>
    <lineage>
        <taxon>Eukaryota</taxon>
        <taxon>Viridiplantae</taxon>
        <taxon>Chlorophyta</taxon>
        <taxon>core chlorophytes</taxon>
        <taxon>Chlorophyceae</taxon>
        <taxon>CS clade</taxon>
        <taxon>Chlamydomonadales</taxon>
        <taxon>Chlamydomonadaceae</taxon>
        <taxon>Chlamydomonas</taxon>
    </lineage>
</organism>
<comment type="caution">
    <text evidence="4">The sequence shown here is derived from an EMBL/GenBank/DDBJ whole genome shotgun (WGS) entry which is preliminary data.</text>
</comment>
<protein>
    <recommendedName>
        <fullName evidence="3">ABC1 atypical kinase-like domain-containing protein</fullName>
    </recommendedName>
</protein>
<feature type="region of interest" description="Disordered" evidence="1">
    <location>
        <begin position="135"/>
        <end position="178"/>
    </location>
</feature>
<feature type="transmembrane region" description="Helical" evidence="2">
    <location>
        <begin position="1469"/>
        <end position="1487"/>
    </location>
</feature>
<name>A0A835WPX5_9CHLO</name>
<feature type="domain" description="ABC1 atypical kinase-like" evidence="3">
    <location>
        <begin position="959"/>
        <end position="1165"/>
    </location>
</feature>
<feature type="compositionally biased region" description="Low complexity" evidence="1">
    <location>
        <begin position="682"/>
        <end position="699"/>
    </location>
</feature>
<keyword evidence="2" id="KW-1133">Transmembrane helix</keyword>
<dbReference type="PANTHER" id="PTHR45890:SF9">
    <property type="entry name" value="PROTEIN KINASE DOMAIN-CONTAINING PROTEIN"/>
    <property type="match status" value="1"/>
</dbReference>
<dbReference type="Pfam" id="PF03109">
    <property type="entry name" value="ABC1"/>
    <property type="match status" value="1"/>
</dbReference>
<feature type="compositionally biased region" description="Low complexity" evidence="1">
    <location>
        <begin position="487"/>
        <end position="506"/>
    </location>
</feature>
<evidence type="ECO:0000259" key="3">
    <source>
        <dbReference type="Pfam" id="PF03109"/>
    </source>
</evidence>
<feature type="compositionally biased region" description="Low complexity" evidence="1">
    <location>
        <begin position="237"/>
        <end position="259"/>
    </location>
</feature>
<evidence type="ECO:0000313" key="5">
    <source>
        <dbReference type="Proteomes" id="UP000613740"/>
    </source>
</evidence>